<organism evidence="4 5">
    <name type="scientific">Brevibacterium gallinarum</name>
    <dbReference type="NCBI Taxonomy" id="2762220"/>
    <lineage>
        <taxon>Bacteria</taxon>
        <taxon>Bacillati</taxon>
        <taxon>Actinomycetota</taxon>
        <taxon>Actinomycetes</taxon>
        <taxon>Micrococcales</taxon>
        <taxon>Brevibacteriaceae</taxon>
        <taxon>Brevibacterium</taxon>
    </lineage>
</organism>
<evidence type="ECO:0000256" key="1">
    <source>
        <dbReference type="SAM" id="MobiDB-lite"/>
    </source>
</evidence>
<feature type="transmembrane region" description="Helical" evidence="2">
    <location>
        <begin position="161"/>
        <end position="177"/>
    </location>
</feature>
<dbReference type="PANTHER" id="PTHR30590:SF2">
    <property type="entry name" value="INNER MEMBRANE PROTEIN"/>
    <property type="match status" value="1"/>
</dbReference>
<evidence type="ECO:0000256" key="2">
    <source>
        <dbReference type="SAM" id="Phobius"/>
    </source>
</evidence>
<feature type="transmembrane region" description="Helical" evidence="2">
    <location>
        <begin position="184"/>
        <end position="205"/>
    </location>
</feature>
<sequence length="439" mass="46242">METSPTRSAAGPAAYHERSGGPGGPAASGGTAARDATAAAPARRRIAGLDIARGAAVLGTLGTNIWLFTHPAGLLGYILDPAAGLAEGGQTLAFQVLSSLSNGKFLSLLMMMFGIGVFLQFTAWHKRSARRGWLRTYAPRAGLLFLDGLINFILIAEFDVLMGYAVTGFIVAGIIATSQRSARIWAWVTGVVHVFGIGLLSLLLLTQPEGSGDAGSELTGPAAGWPLWHGINPYREASFTELALFRLDNSLIFRAEPIFTLAMGICLFLIGARLFAGGIFTPDGARLRRRCLLIGATAAPVDLMLGIIGSPAAIFAQRYLTASLVAIGLLALIAHASLHRWIPRAIETACAAAGRMSLSVYVGQNLLAGALFLGWGLDLTGRFPEARLALTIIGFVIVLAAVIAFALAWQAIAARRGVRGPAARGPLEWLTHLALQKLT</sequence>
<feature type="transmembrane region" description="Helical" evidence="2">
    <location>
        <begin position="292"/>
        <end position="313"/>
    </location>
</feature>
<comment type="caution">
    <text evidence="4">The sequence shown here is derived from an EMBL/GenBank/DDBJ whole genome shotgun (WGS) entry which is preliminary data.</text>
</comment>
<feature type="domain" description="DUF418" evidence="3">
    <location>
        <begin position="286"/>
        <end position="433"/>
    </location>
</feature>
<name>A0ABR8WVH1_9MICO</name>
<feature type="transmembrane region" description="Helical" evidence="2">
    <location>
        <begin position="105"/>
        <end position="125"/>
    </location>
</feature>
<dbReference type="RefSeq" id="WP_191726363.1">
    <property type="nucleotide sequence ID" value="NZ_JACSPY010000008.1"/>
</dbReference>
<proteinExistence type="predicted"/>
<keyword evidence="2" id="KW-0812">Transmembrane</keyword>
<dbReference type="EMBL" id="JACSPY010000008">
    <property type="protein sequence ID" value="MBD8020932.1"/>
    <property type="molecule type" value="Genomic_DNA"/>
</dbReference>
<feature type="transmembrane region" description="Helical" evidence="2">
    <location>
        <begin position="258"/>
        <end position="280"/>
    </location>
</feature>
<keyword evidence="5" id="KW-1185">Reference proteome</keyword>
<feature type="transmembrane region" description="Helical" evidence="2">
    <location>
        <begin position="358"/>
        <end position="377"/>
    </location>
</feature>
<accession>A0ABR8WVH1</accession>
<feature type="transmembrane region" description="Helical" evidence="2">
    <location>
        <begin position="389"/>
        <end position="409"/>
    </location>
</feature>
<gene>
    <name evidence="4" type="ORF">H9634_09090</name>
</gene>
<dbReference type="Proteomes" id="UP000651517">
    <property type="component" value="Unassembled WGS sequence"/>
</dbReference>
<keyword evidence="2" id="KW-1133">Transmembrane helix</keyword>
<dbReference type="InterPro" id="IPR052529">
    <property type="entry name" value="Bact_Transport_Assoc"/>
</dbReference>
<reference evidence="4 5" key="1">
    <citation type="submission" date="2020-08" db="EMBL/GenBank/DDBJ databases">
        <title>A Genomic Blueprint of the Chicken Gut Microbiome.</title>
        <authorList>
            <person name="Gilroy R."/>
            <person name="Ravi A."/>
            <person name="Getino M."/>
            <person name="Pursley I."/>
            <person name="Horton D.L."/>
            <person name="Alikhan N.-F."/>
            <person name="Baker D."/>
            <person name="Gharbi K."/>
            <person name="Hall N."/>
            <person name="Watson M."/>
            <person name="Adriaenssens E.M."/>
            <person name="Foster-Nyarko E."/>
            <person name="Jarju S."/>
            <person name="Secka A."/>
            <person name="Antonio M."/>
            <person name="Oren A."/>
            <person name="Chaudhuri R."/>
            <person name="La Ragione R.M."/>
            <person name="Hildebrand F."/>
            <person name="Pallen M.J."/>
        </authorList>
    </citation>
    <scope>NUCLEOTIDE SEQUENCE [LARGE SCALE GENOMIC DNA]</scope>
    <source>
        <strain evidence="4 5">Re57</strain>
    </source>
</reference>
<feature type="transmembrane region" description="Helical" evidence="2">
    <location>
        <begin position="137"/>
        <end position="155"/>
    </location>
</feature>
<feature type="transmembrane region" description="Helical" evidence="2">
    <location>
        <begin position="319"/>
        <end position="338"/>
    </location>
</feature>
<evidence type="ECO:0000313" key="4">
    <source>
        <dbReference type="EMBL" id="MBD8020932.1"/>
    </source>
</evidence>
<evidence type="ECO:0000313" key="5">
    <source>
        <dbReference type="Proteomes" id="UP000651517"/>
    </source>
</evidence>
<keyword evidence="2" id="KW-0472">Membrane</keyword>
<feature type="transmembrane region" description="Helical" evidence="2">
    <location>
        <begin position="51"/>
        <end position="69"/>
    </location>
</feature>
<protein>
    <submittedName>
        <fullName evidence="4">DUF418 domain-containing protein</fullName>
    </submittedName>
</protein>
<feature type="region of interest" description="Disordered" evidence="1">
    <location>
        <begin position="1"/>
        <end position="34"/>
    </location>
</feature>
<evidence type="ECO:0000259" key="3">
    <source>
        <dbReference type="Pfam" id="PF04235"/>
    </source>
</evidence>
<dbReference type="Pfam" id="PF04235">
    <property type="entry name" value="DUF418"/>
    <property type="match status" value="1"/>
</dbReference>
<dbReference type="InterPro" id="IPR007349">
    <property type="entry name" value="DUF418"/>
</dbReference>
<dbReference type="PANTHER" id="PTHR30590">
    <property type="entry name" value="INNER MEMBRANE PROTEIN"/>
    <property type="match status" value="1"/>
</dbReference>